<dbReference type="InterPro" id="IPR018060">
    <property type="entry name" value="HTH_AraC"/>
</dbReference>
<dbReference type="SMART" id="SM00342">
    <property type="entry name" value="HTH_ARAC"/>
    <property type="match status" value="1"/>
</dbReference>
<dbReference type="RefSeq" id="WP_191282696.1">
    <property type="nucleotide sequence ID" value="NZ_BNAI01000002.1"/>
</dbReference>
<dbReference type="InterPro" id="IPR020449">
    <property type="entry name" value="Tscrpt_reg_AraC-type_HTH"/>
</dbReference>
<feature type="domain" description="HTH araC/xylS-type" evidence="4">
    <location>
        <begin position="211"/>
        <end position="312"/>
    </location>
</feature>
<dbReference type="PANTHER" id="PTHR46796">
    <property type="entry name" value="HTH-TYPE TRANSCRIPTIONAL ACTIVATOR RHAS-RELATED"/>
    <property type="match status" value="1"/>
</dbReference>
<sequence length="313" mass="34435">MSEAAAAPVHARTSDVPEAERFDYFRDALSDVYLGIRTEWSGTGVFDAAFDSYPVDGDVLAHMWAPGHVGRRGSALVKQRPDEAVYLNLSTSGDHTVSHLDRAWQLGRGMPILLDSESPFVVDFADRARFRLYSLRIEKRPGFEPTRRDVLRINEQLTRTTSGRALATQARLMCAEIEAGRPEVAAAMAAPVRALLRVLAGSPDDPETRLDEFKAVARARLTAPDLRADEVAAAFGLTGRTVQSAFQVAGETFGAWLLAERLDLACERLVSPAWRRRGVAAIAAACGFRDPTHFHRAFRTRFGMTPGELRAGR</sequence>
<reference evidence="5" key="2">
    <citation type="submission" date="2020-09" db="EMBL/GenBank/DDBJ databases">
        <authorList>
            <person name="Sun Q."/>
            <person name="Zhou Y."/>
        </authorList>
    </citation>
    <scope>NUCLEOTIDE SEQUENCE</scope>
    <source>
        <strain evidence="5">CGMCC 1.16548</strain>
    </source>
</reference>
<proteinExistence type="predicted"/>
<organism evidence="5 6">
    <name type="scientific">Pseudolysinimonas yzui</name>
    <dbReference type="NCBI Taxonomy" id="2708254"/>
    <lineage>
        <taxon>Bacteria</taxon>
        <taxon>Bacillati</taxon>
        <taxon>Actinomycetota</taxon>
        <taxon>Actinomycetes</taxon>
        <taxon>Micrococcales</taxon>
        <taxon>Microbacteriaceae</taxon>
        <taxon>Pseudolysinimonas</taxon>
    </lineage>
</organism>
<dbReference type="PANTHER" id="PTHR46796:SF6">
    <property type="entry name" value="ARAC SUBFAMILY"/>
    <property type="match status" value="1"/>
</dbReference>
<keyword evidence="3" id="KW-0804">Transcription</keyword>
<dbReference type="PRINTS" id="PR00032">
    <property type="entry name" value="HTHARAC"/>
</dbReference>
<evidence type="ECO:0000313" key="6">
    <source>
        <dbReference type="Proteomes" id="UP000617531"/>
    </source>
</evidence>
<dbReference type="PROSITE" id="PS01124">
    <property type="entry name" value="HTH_ARAC_FAMILY_2"/>
    <property type="match status" value="1"/>
</dbReference>
<keyword evidence="1" id="KW-0805">Transcription regulation</keyword>
<evidence type="ECO:0000256" key="1">
    <source>
        <dbReference type="ARBA" id="ARBA00023015"/>
    </source>
</evidence>
<dbReference type="GO" id="GO:0003700">
    <property type="term" value="F:DNA-binding transcription factor activity"/>
    <property type="evidence" value="ECO:0007669"/>
    <property type="project" value="InterPro"/>
</dbReference>
<keyword evidence="6" id="KW-1185">Reference proteome</keyword>
<comment type="caution">
    <text evidence="5">The sequence shown here is derived from an EMBL/GenBank/DDBJ whole genome shotgun (WGS) entry which is preliminary data.</text>
</comment>
<evidence type="ECO:0000256" key="3">
    <source>
        <dbReference type="ARBA" id="ARBA00023163"/>
    </source>
</evidence>
<dbReference type="InterPro" id="IPR035418">
    <property type="entry name" value="AraC-bd_2"/>
</dbReference>
<evidence type="ECO:0000313" key="5">
    <source>
        <dbReference type="EMBL" id="GHF13760.1"/>
    </source>
</evidence>
<name>A0A8J3M0F2_9MICO</name>
<dbReference type="InterPro" id="IPR050204">
    <property type="entry name" value="AraC_XylS_family_regulators"/>
</dbReference>
<evidence type="ECO:0000259" key="4">
    <source>
        <dbReference type="PROSITE" id="PS01124"/>
    </source>
</evidence>
<gene>
    <name evidence="5" type="ORF">GCM10011600_13350</name>
</gene>
<dbReference type="InterPro" id="IPR018062">
    <property type="entry name" value="HTH_AraC-typ_CS"/>
</dbReference>
<keyword evidence="2" id="KW-0238">DNA-binding</keyword>
<protein>
    <submittedName>
        <fullName evidence="5">Transcriptional regulator</fullName>
    </submittedName>
</protein>
<evidence type="ECO:0000256" key="2">
    <source>
        <dbReference type="ARBA" id="ARBA00023125"/>
    </source>
</evidence>
<dbReference type="Pfam" id="PF14525">
    <property type="entry name" value="AraC_binding_2"/>
    <property type="match status" value="1"/>
</dbReference>
<accession>A0A8J3M0F2</accession>
<dbReference type="PROSITE" id="PS00041">
    <property type="entry name" value="HTH_ARAC_FAMILY_1"/>
    <property type="match status" value="1"/>
</dbReference>
<dbReference type="Pfam" id="PF12833">
    <property type="entry name" value="HTH_18"/>
    <property type="match status" value="1"/>
</dbReference>
<dbReference type="Proteomes" id="UP000617531">
    <property type="component" value="Unassembled WGS sequence"/>
</dbReference>
<dbReference type="GO" id="GO:0043565">
    <property type="term" value="F:sequence-specific DNA binding"/>
    <property type="evidence" value="ECO:0007669"/>
    <property type="project" value="InterPro"/>
</dbReference>
<dbReference type="EMBL" id="BNAI01000002">
    <property type="protein sequence ID" value="GHF13760.1"/>
    <property type="molecule type" value="Genomic_DNA"/>
</dbReference>
<dbReference type="Gene3D" id="1.10.10.60">
    <property type="entry name" value="Homeodomain-like"/>
    <property type="match status" value="1"/>
</dbReference>
<dbReference type="AlphaFoldDB" id="A0A8J3M0F2"/>
<dbReference type="SUPFAM" id="SSF46689">
    <property type="entry name" value="Homeodomain-like"/>
    <property type="match status" value="1"/>
</dbReference>
<reference evidence="5" key="1">
    <citation type="journal article" date="2014" name="Int. J. Syst. Evol. Microbiol.">
        <title>Complete genome sequence of Corynebacterium casei LMG S-19264T (=DSM 44701T), isolated from a smear-ripened cheese.</title>
        <authorList>
            <consortium name="US DOE Joint Genome Institute (JGI-PGF)"/>
            <person name="Walter F."/>
            <person name="Albersmeier A."/>
            <person name="Kalinowski J."/>
            <person name="Ruckert C."/>
        </authorList>
    </citation>
    <scope>NUCLEOTIDE SEQUENCE</scope>
    <source>
        <strain evidence="5">CGMCC 1.16548</strain>
    </source>
</reference>
<dbReference type="InterPro" id="IPR009057">
    <property type="entry name" value="Homeodomain-like_sf"/>
</dbReference>